<evidence type="ECO:0000256" key="5">
    <source>
        <dbReference type="ARBA" id="ARBA00022737"/>
    </source>
</evidence>
<comment type="catalytic activity">
    <reaction evidence="12">
        <text>O-phospho-L-tyrosyl-[protein] + H2O = L-tyrosyl-[protein] + phosphate</text>
        <dbReference type="Rhea" id="RHEA:10684"/>
        <dbReference type="Rhea" id="RHEA-COMP:10136"/>
        <dbReference type="Rhea" id="RHEA-COMP:20101"/>
        <dbReference type="ChEBI" id="CHEBI:15377"/>
        <dbReference type="ChEBI" id="CHEBI:43474"/>
        <dbReference type="ChEBI" id="CHEBI:46858"/>
        <dbReference type="ChEBI" id="CHEBI:61978"/>
        <dbReference type="EC" id="3.1.3.48"/>
    </reaction>
</comment>
<dbReference type="Pfam" id="PF00102">
    <property type="entry name" value="Y_phosphatase"/>
    <property type="match status" value="2"/>
</dbReference>
<dbReference type="InterPro" id="IPR000242">
    <property type="entry name" value="PTP_cat"/>
</dbReference>
<evidence type="ECO:0000256" key="1">
    <source>
        <dbReference type="ARBA" id="ARBA00004479"/>
    </source>
</evidence>
<dbReference type="GO" id="GO:0004725">
    <property type="term" value="F:protein tyrosine phosphatase activity"/>
    <property type="evidence" value="ECO:0007669"/>
    <property type="project" value="UniProtKB-EC"/>
</dbReference>
<feature type="domain" description="Fibronectin type-III" evidence="17">
    <location>
        <begin position="1037"/>
        <end position="1128"/>
    </location>
</feature>
<dbReference type="PROSITE" id="PS50056">
    <property type="entry name" value="TYR_PHOSPHATASE_2"/>
    <property type="match status" value="2"/>
</dbReference>
<name>A0AAV7QIP5_PLEWA</name>
<dbReference type="Gene3D" id="2.60.40.10">
    <property type="entry name" value="Immunoglobulins"/>
    <property type="match status" value="19"/>
</dbReference>
<keyword evidence="9 13" id="KW-0472">Membrane</keyword>
<feature type="domain" description="Tyrosine-protein phosphatase" evidence="15">
    <location>
        <begin position="2648"/>
        <end position="2905"/>
    </location>
</feature>
<feature type="domain" description="Fibronectin type-III" evidence="17">
    <location>
        <begin position="1309"/>
        <end position="1402"/>
    </location>
</feature>
<comment type="similarity">
    <text evidence="11">Belongs to the protein-tyrosine phosphatase family. Receptor class 3 subfamily.</text>
</comment>
<protein>
    <recommendedName>
        <fullName evidence="2">protein-tyrosine-phosphatase</fullName>
        <ecNumber evidence="2">3.1.3.48</ecNumber>
    </recommendedName>
</protein>
<accession>A0AAV7QIP5</accession>
<dbReference type="PROSITE" id="PS50853">
    <property type="entry name" value="FN3"/>
    <property type="match status" value="12"/>
</dbReference>
<keyword evidence="8 13" id="KW-1133">Transmembrane helix</keyword>
<dbReference type="InterPro" id="IPR000387">
    <property type="entry name" value="Tyr_Pase_dom"/>
</dbReference>
<gene>
    <name evidence="18" type="ORF">NDU88_005732</name>
</gene>
<dbReference type="SUPFAM" id="SSF52799">
    <property type="entry name" value="(Phosphotyrosine protein) phosphatases II"/>
    <property type="match status" value="2"/>
</dbReference>
<feature type="domain" description="Tyrosine specific protein phosphatases" evidence="16">
    <location>
        <begin position="2820"/>
        <end position="2896"/>
    </location>
</feature>
<evidence type="ECO:0000256" key="7">
    <source>
        <dbReference type="ARBA" id="ARBA00022912"/>
    </source>
</evidence>
<dbReference type="InterPro" id="IPR036116">
    <property type="entry name" value="FN3_sf"/>
</dbReference>
<dbReference type="SUPFAM" id="SSF49265">
    <property type="entry name" value="Fibronectin type III"/>
    <property type="match status" value="21"/>
</dbReference>
<keyword evidence="6" id="KW-0378">Hydrolase</keyword>
<dbReference type="SMART" id="SM00060">
    <property type="entry name" value="FN3"/>
    <property type="match status" value="24"/>
</dbReference>
<dbReference type="SMART" id="SM00194">
    <property type="entry name" value="PTPc"/>
    <property type="match status" value="2"/>
</dbReference>
<feature type="chain" id="PRO_5043787381" description="protein-tyrosine-phosphatase" evidence="14">
    <location>
        <begin position="25"/>
        <end position="2911"/>
    </location>
</feature>
<feature type="domain" description="Fibronectin type-III" evidence="17">
    <location>
        <begin position="1129"/>
        <end position="1221"/>
    </location>
</feature>
<dbReference type="Pfam" id="PF00041">
    <property type="entry name" value="fn3"/>
    <property type="match status" value="11"/>
</dbReference>
<dbReference type="InterPro" id="IPR050713">
    <property type="entry name" value="RTP_Phos/Ushers"/>
</dbReference>
<feature type="domain" description="Fibronectin type-III" evidence="17">
    <location>
        <begin position="677"/>
        <end position="775"/>
    </location>
</feature>
<feature type="domain" description="Fibronectin type-III" evidence="17">
    <location>
        <begin position="407"/>
        <end position="506"/>
    </location>
</feature>
<evidence type="ECO:0000256" key="14">
    <source>
        <dbReference type="SAM" id="SignalP"/>
    </source>
</evidence>
<evidence type="ECO:0000256" key="9">
    <source>
        <dbReference type="ARBA" id="ARBA00023136"/>
    </source>
</evidence>
<dbReference type="Pfam" id="PF18861">
    <property type="entry name" value="PTP_tm"/>
    <property type="match status" value="1"/>
</dbReference>
<dbReference type="InterPro" id="IPR029021">
    <property type="entry name" value="Prot-tyrosine_phosphatase-like"/>
</dbReference>
<keyword evidence="19" id="KW-1185">Reference proteome</keyword>
<evidence type="ECO:0000259" key="16">
    <source>
        <dbReference type="PROSITE" id="PS50056"/>
    </source>
</evidence>
<dbReference type="InterPro" id="IPR041201">
    <property type="entry name" value="PTPRJ_TM"/>
</dbReference>
<dbReference type="InterPro" id="IPR013783">
    <property type="entry name" value="Ig-like_fold"/>
</dbReference>
<dbReference type="FunFam" id="3.90.190.10:FF:000009">
    <property type="entry name" value="Receptor-type tyrosine-protein phosphatase beta"/>
    <property type="match status" value="1"/>
</dbReference>
<dbReference type="CDD" id="cd00063">
    <property type="entry name" value="FN3"/>
    <property type="match status" value="16"/>
</dbReference>
<dbReference type="PROSITE" id="PS50055">
    <property type="entry name" value="TYR_PHOSPHATASE_PTP"/>
    <property type="match status" value="2"/>
</dbReference>
<comment type="caution">
    <text evidence="18">The sequence shown here is derived from an EMBL/GenBank/DDBJ whole genome shotgun (WGS) entry which is preliminary data.</text>
</comment>
<evidence type="ECO:0000256" key="11">
    <source>
        <dbReference type="ARBA" id="ARBA00025789"/>
    </source>
</evidence>
<feature type="domain" description="Fibronectin type-III" evidence="17">
    <location>
        <begin position="227"/>
        <end position="326"/>
    </location>
</feature>
<feature type="domain" description="Fibronectin type-III" evidence="17">
    <location>
        <begin position="1764"/>
        <end position="1854"/>
    </location>
</feature>
<feature type="signal peptide" evidence="14">
    <location>
        <begin position="1"/>
        <end position="24"/>
    </location>
</feature>
<dbReference type="SMART" id="SM00404">
    <property type="entry name" value="PTPc_motif"/>
    <property type="match status" value="2"/>
</dbReference>
<evidence type="ECO:0000259" key="17">
    <source>
        <dbReference type="PROSITE" id="PS50853"/>
    </source>
</evidence>
<comment type="subcellular location">
    <subcellularLocation>
        <location evidence="1">Membrane</location>
        <topology evidence="1">Single-pass type I membrane protein</topology>
    </subcellularLocation>
</comment>
<feature type="domain" description="Tyrosine-protein phosphatase" evidence="15">
    <location>
        <begin position="2351"/>
        <end position="2610"/>
    </location>
</feature>
<evidence type="ECO:0000256" key="3">
    <source>
        <dbReference type="ARBA" id="ARBA00022692"/>
    </source>
</evidence>
<dbReference type="GO" id="GO:0032502">
    <property type="term" value="P:developmental process"/>
    <property type="evidence" value="ECO:0007669"/>
    <property type="project" value="UniProtKB-ARBA"/>
</dbReference>
<dbReference type="EC" id="3.1.3.48" evidence="2"/>
<dbReference type="GO" id="GO:0043235">
    <property type="term" value="C:receptor complex"/>
    <property type="evidence" value="ECO:0007669"/>
    <property type="project" value="TreeGrafter"/>
</dbReference>
<proteinExistence type="inferred from homology"/>
<feature type="transmembrane region" description="Helical" evidence="13">
    <location>
        <begin position="2277"/>
        <end position="2302"/>
    </location>
</feature>
<feature type="domain" description="Fibronectin type-III" evidence="17">
    <location>
        <begin position="857"/>
        <end position="950"/>
    </location>
</feature>
<evidence type="ECO:0000256" key="6">
    <source>
        <dbReference type="ARBA" id="ARBA00022801"/>
    </source>
</evidence>
<evidence type="ECO:0000313" key="18">
    <source>
        <dbReference type="EMBL" id="KAJ1139357.1"/>
    </source>
</evidence>
<evidence type="ECO:0000256" key="2">
    <source>
        <dbReference type="ARBA" id="ARBA00013064"/>
    </source>
</evidence>
<evidence type="ECO:0000259" key="15">
    <source>
        <dbReference type="PROSITE" id="PS50055"/>
    </source>
</evidence>
<dbReference type="Proteomes" id="UP001066276">
    <property type="component" value="Chromosome 6"/>
</dbReference>
<organism evidence="18 19">
    <name type="scientific">Pleurodeles waltl</name>
    <name type="common">Iberian ribbed newt</name>
    <dbReference type="NCBI Taxonomy" id="8319"/>
    <lineage>
        <taxon>Eukaryota</taxon>
        <taxon>Metazoa</taxon>
        <taxon>Chordata</taxon>
        <taxon>Craniata</taxon>
        <taxon>Vertebrata</taxon>
        <taxon>Euteleostomi</taxon>
        <taxon>Amphibia</taxon>
        <taxon>Batrachia</taxon>
        <taxon>Caudata</taxon>
        <taxon>Salamandroidea</taxon>
        <taxon>Salamandridae</taxon>
        <taxon>Pleurodelinae</taxon>
        <taxon>Pleurodeles</taxon>
    </lineage>
</organism>
<evidence type="ECO:0000256" key="10">
    <source>
        <dbReference type="ARBA" id="ARBA00023180"/>
    </source>
</evidence>
<dbReference type="PANTHER" id="PTHR46957">
    <property type="entry name" value="CYTOKINE RECEPTOR"/>
    <property type="match status" value="1"/>
</dbReference>
<evidence type="ECO:0000313" key="19">
    <source>
        <dbReference type="Proteomes" id="UP001066276"/>
    </source>
</evidence>
<dbReference type="InterPro" id="IPR003961">
    <property type="entry name" value="FN3_dom"/>
</dbReference>
<sequence length="2911" mass="322863">MEQEVAFPLLRVLLCVSGLLLAEADECSNNDTVTGGLGNWETEDGHLLNLVVRPGDSPDNLLLQWDKPIPNVLNYVIVIYEVATDLVRTNVSVGQEATSYELQGLAPGTHYGIQVRAVSECSGLPTQTVTAWTYPLAVHNVRLKSGRTPGELSASWEEPLGGNEGYQLTLYHTKSHEAVRNESLQKGISEYQFQGLESGSEYMLEIATLSGPHRSITRAREWTYPLAVHNVRLKSGRTPGELSASWEEPLGGNEGYQLTLYHTKSHEAVRNESLQKGISEYQFQGLESGSEYTLEIATLSGPHRTITRASEWTYPLAVHNVRLKSGRTPGELSASWEEPLGGNEGYQLTLYHTKSHEAVRNESLQKGISEYPFQGLESGSNYTLEIATLSGPHRSITRASERTYPLAVHNVRLKSGRTPGELSASWEVPLGGNEGYQLTLYHTKSHEAVRNESLQKGISEYQFQGLESGSEYTLEIATLSGPHRSITRASEWTYPLAVHNVRLKSGRTPGELSASWEEPLGGNEGYQLILYHTKSHEAVRNESLQKGISEYQFQGLESGSEYTLEIATLSGPHRSITRASEWTYPSAVHNVRLKSGRTPGELSASWEEPLGGNEGYQLTLYHTKSHEAVRNESLQKGISEYQLQGLESGSEYTLEIATLSGPHRSITRAREWTYPLAPHNVSLRNTINPQDLSASWSEPLGGAEGYRLVLYHVKSDTVTRNISLDKGLTTYHFQGLDPGSEYMLDISTVSGPYQNSTGVNEWTRPLPPSKVTLHNPGSSSSLIAAWDNPFGAAWFYLNLHNVDSQAVVQAVSAKRGVHEHTFQDLTPGTQYCLVITAVSGPYQTLGLNATDWTYPLSPSNISLKSSRNATSLRAQWTKAAGERQSYEVILHSAETGVLEKNISIGGNMADVEVEGLKPGTQYTVRVAAVAGPYQSTSDEAAAWTYPFPPSGLSLSSQGSLSSLSAHWNPAIGSGSVTRLYTVEPNKLLHNSSLGREVTNITYSSLTAGEQYLFEISTVAGPHTSAPQYATEWTHPLAPEQVTLQTEGNSSILRASWWVPPMGESCTQRITLSETESQILVRNTTNNRDITELSFDGLTPGRQYTLQISTQAGPYKSPTQTASNWTYPSVPGNVTVANLGESSILYAFWNRPQGDHTGFTIQLYSSEQHLERNESLGPDLLNMTLDGLQPGSRYTLKVSAVSGPYTSLAATAKEWTYPLHPTQLKVENDDSPSSLCVNWTTVDGGGEFWLLLYTDHSQFPVQNVSLEPGVTDFTMDGLHPGTRYYLQVVSQAGPYRTASPRVTGYTYPLAPLALNVTSGGPNSLVVNWEKPAGDRNSYSLSVSTVGFGTALKLLTIDKNHTRATLTELVPGTWYTIYIQAVSGSHFKSTMQNLTVCTEPLPPTDVNLTNGGSSTMLHATWTAPAGERDFYRLILLSNQYQAVVRDVSVGNNHSLFTFKGLSAGSQYIMRIAAVCQEHESFSPNFTEWTYPSTPSNLILSNLGSPSSLHASWDGSEGWREKYMVTLYDASSGSVAWNTSVVMATKEYTFQNLRPGKHYTAQVSALAGPYRATTLNVTNATCPLAPLRVNLRNAGHSNRLYASWDAAEGERDGYEAILYNKKLSTIAGMAFVDRNTRSYVFTALTAGIEYMVQIAAFTGACRNFSKNVTEWTHPLASPQVFMENEGSHDSLQVIWEEPTGVRDRYALALYDGEGQVVAEEASIKDDVRNYTFFGLTPGSKYRVELVSVAGPYRTFAANITDWTYPLEPSGVQVNNLGSTDNLHVFWEEGAGKRDSYLVILYDSPANHIKEKASVGRATHNYTFSGLTSGSKYSVEISAIAGPYAAPAAMVTDWTYPLLPHKVSATNMGSSYRMHAFWEHATGERDGYVAVLHDARSGTISRKANIGRDSRDFVFSKLTPGNKYNIEIVAKAGPYYTSADNITDWTYPLAPQNVSIVIEENNTVLVLSWSRSSGILDHYNAQLLDLWDQPSSKNQTLHKEESQYAFQGLVPGRNYSVFVSSVVGPYHNSSRSSLVAVEPNPVKSPICWSNETGLYLNWTQPQEDTDSCWLEVEKISEGVHLPVLSMMTIKREARLPNLAPNTSYHIGLTLLGSNGMRSRTVTLLCNTSPEVLPPPPSDSAPLFDTESGVIISSDMFSEENGRIEYFGVIVTSNTSLSRPTQQITTSTWYDHFYGHKDTYLAVLVPNPFQPSEKDAAARTTWAIPVGTEECNQTREICNGKLKEDTQYRFSVAAFTRYNTLDPAVSFSAFSAPPSDGNSNPIPIPVVAGVVGGILLTSMVFVVLVYWRRSRLRRLKKNNPTQEMTTYSLRNVHRSITVQNFKQVYEMKAANASQVFFQEFEELKEVGKDQSKLEAELPDNIAKNRYPHVLPYDHSRVKLSLIGEEPTSDYINANFIPGYVGYQEYICTQGPLRKTIDDFWRLIWEYNVRNIVMLTVCMENGRVLCDHYWPTDGSPISYGQINVRLVAQDVSSEWTTREFRLWHEGLKLERDVHQLHYTAWPDHGLPETTTSMMYFVELVQEHIQAAKGSGPTVVHSSAGVGRTGTFICLDRLLQQMKHERAVDVFHTVYTMRLNRYLMVQTLRQYIFLHTCILDKITEEQLAGLGDKDTSRPILQKTFTQHYLKKSANGNTGFLQEYQVLLEAAKDEVGADLAAAGLVNQTHSYPSVLPYDRCRVKFSAVGPDPLSDAAKAWFIPGFNSAKDYLAIHGPEEDTIEQFWRMAWEHNIHTIVTLVPFSEMDELPECWPVDASPIRSGGVTVHLASMKSIMGWKCTHLKMKHEKKTKERLIHRFHFPLWNDEDEPNGESIIKFLVALRQSAPGRKRSAPLLIHCSAGVGQMGIVLALDCLLHQTKSEKSVDVYGVTLRIAKSCCFMTPTLDQYVFLHTCLKNVLSEKQS</sequence>
<evidence type="ECO:0000256" key="12">
    <source>
        <dbReference type="ARBA" id="ARBA00051722"/>
    </source>
</evidence>
<keyword evidence="10" id="KW-0325">Glycoprotein</keyword>
<keyword evidence="7" id="KW-0904">Protein phosphatase</keyword>
<evidence type="ECO:0000256" key="8">
    <source>
        <dbReference type="ARBA" id="ARBA00022989"/>
    </source>
</evidence>
<evidence type="ECO:0000256" key="13">
    <source>
        <dbReference type="SAM" id="Phobius"/>
    </source>
</evidence>
<dbReference type="EMBL" id="JANPWB010000010">
    <property type="protein sequence ID" value="KAJ1139357.1"/>
    <property type="molecule type" value="Genomic_DNA"/>
</dbReference>
<feature type="domain" description="Fibronectin type-III" evidence="17">
    <location>
        <begin position="1491"/>
        <end position="1582"/>
    </location>
</feature>
<dbReference type="GO" id="GO:0016020">
    <property type="term" value="C:membrane"/>
    <property type="evidence" value="ECO:0007669"/>
    <property type="project" value="UniProtKB-SubCell"/>
</dbReference>
<dbReference type="Gene3D" id="3.90.190.10">
    <property type="entry name" value="Protein tyrosine phosphatase superfamily"/>
    <property type="match status" value="2"/>
</dbReference>
<evidence type="ECO:0000256" key="4">
    <source>
        <dbReference type="ARBA" id="ARBA00022729"/>
    </source>
</evidence>
<keyword evidence="4 14" id="KW-0732">Signal</keyword>
<dbReference type="PRINTS" id="PR00700">
    <property type="entry name" value="PRTYPHPHTASE"/>
</dbReference>
<feature type="domain" description="Fibronectin type-III" evidence="17">
    <location>
        <begin position="1946"/>
        <end position="2038"/>
    </location>
</feature>
<keyword evidence="3 13" id="KW-0812">Transmembrane</keyword>
<reference evidence="18" key="1">
    <citation type="journal article" date="2022" name="bioRxiv">
        <title>Sequencing and chromosome-scale assembly of the giantPleurodeles waltlgenome.</title>
        <authorList>
            <person name="Brown T."/>
            <person name="Elewa A."/>
            <person name="Iarovenko S."/>
            <person name="Subramanian E."/>
            <person name="Araus A.J."/>
            <person name="Petzold A."/>
            <person name="Susuki M."/>
            <person name="Suzuki K.-i.T."/>
            <person name="Hayashi T."/>
            <person name="Toyoda A."/>
            <person name="Oliveira C."/>
            <person name="Osipova E."/>
            <person name="Leigh N.D."/>
            <person name="Simon A."/>
            <person name="Yun M.H."/>
        </authorList>
    </citation>
    <scope>NUCLEOTIDE SEQUENCE</scope>
    <source>
        <strain evidence="18">20211129_DDA</strain>
        <tissue evidence="18">Liver</tissue>
    </source>
</reference>
<feature type="domain" description="Tyrosine specific protein phosphatases" evidence="16">
    <location>
        <begin position="2528"/>
        <end position="2601"/>
    </location>
</feature>
<feature type="domain" description="Fibronectin type-III" evidence="17">
    <location>
        <begin position="587"/>
        <end position="676"/>
    </location>
</feature>
<dbReference type="FunFam" id="2.60.40.10:FF:000369">
    <property type="entry name" value="Protein tyrosine phosphatase, receptor type B"/>
    <property type="match status" value="12"/>
</dbReference>
<dbReference type="InterPro" id="IPR003595">
    <property type="entry name" value="Tyr_Pase_cat"/>
</dbReference>
<keyword evidence="5" id="KW-0677">Repeat</keyword>
<dbReference type="PANTHER" id="PTHR46957:SF10">
    <property type="entry name" value="PROTEIN TYROSINE PHOSPHATASE, RECEPTOR TYPE, H"/>
    <property type="match status" value="1"/>
</dbReference>
<feature type="domain" description="Fibronectin type-III" evidence="17">
    <location>
        <begin position="46"/>
        <end position="136"/>
    </location>
</feature>